<keyword evidence="2" id="KW-1185">Reference proteome</keyword>
<dbReference type="Pfam" id="PF04655">
    <property type="entry name" value="APH_6_hur"/>
    <property type="match status" value="1"/>
</dbReference>
<dbReference type="GO" id="GO:0016773">
    <property type="term" value="F:phosphotransferase activity, alcohol group as acceptor"/>
    <property type="evidence" value="ECO:0007669"/>
    <property type="project" value="InterPro"/>
</dbReference>
<comment type="caution">
    <text evidence="1">The sequence shown here is derived from an EMBL/GenBank/DDBJ whole genome shotgun (WGS) entry which is preliminary data.</text>
</comment>
<dbReference type="GO" id="GO:0019748">
    <property type="term" value="P:secondary metabolic process"/>
    <property type="evidence" value="ECO:0007669"/>
    <property type="project" value="InterPro"/>
</dbReference>
<accession>A0A927RK37</accession>
<dbReference type="RefSeq" id="WP_192750466.1">
    <property type="nucleotide sequence ID" value="NZ_BAABJL010000085.1"/>
</dbReference>
<reference evidence="1" key="1">
    <citation type="submission" date="2020-10" db="EMBL/GenBank/DDBJ databases">
        <title>Sequencing the genomes of 1000 actinobacteria strains.</title>
        <authorList>
            <person name="Klenk H.-P."/>
        </authorList>
    </citation>
    <scope>NUCLEOTIDE SEQUENCE</scope>
    <source>
        <strain evidence="1">DSM 45354</strain>
    </source>
</reference>
<evidence type="ECO:0000313" key="1">
    <source>
        <dbReference type="EMBL" id="MBE1606318.1"/>
    </source>
</evidence>
<dbReference type="InterPro" id="IPR006748">
    <property type="entry name" value="NH2Glyco/OHUrea_AB-resist_kin"/>
</dbReference>
<gene>
    <name evidence="1" type="ORF">HEB94_003166</name>
</gene>
<organism evidence="1 2">
    <name type="scientific">Actinopolymorpha pittospori</name>
    <dbReference type="NCBI Taxonomy" id="648752"/>
    <lineage>
        <taxon>Bacteria</taxon>
        <taxon>Bacillati</taxon>
        <taxon>Actinomycetota</taxon>
        <taxon>Actinomycetes</taxon>
        <taxon>Propionibacteriales</taxon>
        <taxon>Actinopolymorphaceae</taxon>
        <taxon>Actinopolymorpha</taxon>
    </lineage>
</organism>
<name>A0A927RK37_9ACTN</name>
<sequence length="313" mass="34633">MPSTHTPLIDVPADLVASHQKFFGEPGRPWIEALPQLAARLLDHWQLRLDGRPACGAVALVVPVLRADDTPAALKLQPVDHETRGEPIALHTWAGHGAVRLLKHDPDSGSMLLERLDVRSLQTMEDDMAALSIIAELLTRLNAVPAPPGVSRLADVVEGWLDEVPHVLTLASGPQRRLIEDCARAVRELVPESGDRLLHRDLHFYNTLASLPSQQREPWLAIDPKPLVGDPGFELLPALHNRWYDIVATGDVPRAVRRRFDLMTDTLGLDRRRATGWTLGRILQSVLWDAKNSDTTVHTPADTAIAHILLGRE</sequence>
<dbReference type="AlphaFoldDB" id="A0A927RK37"/>
<proteinExistence type="predicted"/>
<protein>
    <submittedName>
        <fullName evidence="1">Streptomycin 6-kinase</fullName>
    </submittedName>
</protein>
<dbReference type="EMBL" id="JADBEM010000001">
    <property type="protein sequence ID" value="MBE1606318.1"/>
    <property type="molecule type" value="Genomic_DNA"/>
</dbReference>
<evidence type="ECO:0000313" key="2">
    <source>
        <dbReference type="Proteomes" id="UP000638648"/>
    </source>
</evidence>
<dbReference type="SUPFAM" id="SSF56112">
    <property type="entry name" value="Protein kinase-like (PK-like)"/>
    <property type="match status" value="1"/>
</dbReference>
<dbReference type="Proteomes" id="UP000638648">
    <property type="component" value="Unassembled WGS sequence"/>
</dbReference>
<dbReference type="InterPro" id="IPR011009">
    <property type="entry name" value="Kinase-like_dom_sf"/>
</dbReference>